<dbReference type="Proteomes" id="UP000218209">
    <property type="component" value="Unassembled WGS sequence"/>
</dbReference>
<protein>
    <submittedName>
        <fullName evidence="2">Uncharacterized protein</fullName>
    </submittedName>
</protein>
<gene>
    <name evidence="2" type="ORF">BU14_0165s0031</name>
</gene>
<keyword evidence="3" id="KW-1185">Reference proteome</keyword>
<name>A0A1X6P857_PORUM</name>
<feature type="region of interest" description="Disordered" evidence="1">
    <location>
        <begin position="22"/>
        <end position="128"/>
    </location>
</feature>
<evidence type="ECO:0000313" key="2">
    <source>
        <dbReference type="EMBL" id="OSX77038.1"/>
    </source>
</evidence>
<accession>A0A1X6P857</accession>
<reference evidence="2 3" key="1">
    <citation type="submission" date="2017-03" db="EMBL/GenBank/DDBJ databases">
        <title>WGS assembly of Porphyra umbilicalis.</title>
        <authorList>
            <person name="Brawley S.H."/>
            <person name="Blouin N.A."/>
            <person name="Ficko-Blean E."/>
            <person name="Wheeler G.L."/>
            <person name="Lohr M."/>
            <person name="Goodson H.V."/>
            <person name="Jenkins J.W."/>
            <person name="Blaby-Haas C.E."/>
            <person name="Helliwell K.E."/>
            <person name="Chan C."/>
            <person name="Marriage T."/>
            <person name="Bhattacharya D."/>
            <person name="Klein A.S."/>
            <person name="Badis Y."/>
            <person name="Brodie J."/>
            <person name="Cao Y."/>
            <person name="Collen J."/>
            <person name="Dittami S.M."/>
            <person name="Gachon C.M."/>
            <person name="Green B.R."/>
            <person name="Karpowicz S."/>
            <person name="Kim J.W."/>
            <person name="Kudahl U."/>
            <person name="Lin S."/>
            <person name="Michel G."/>
            <person name="Mittag M."/>
            <person name="Olson B.J."/>
            <person name="Pangilinan J."/>
            <person name="Peng Y."/>
            <person name="Qiu H."/>
            <person name="Shu S."/>
            <person name="Singer J.T."/>
            <person name="Smith A.G."/>
            <person name="Sprecher B.N."/>
            <person name="Wagner V."/>
            <person name="Wang W."/>
            <person name="Wang Z.-Y."/>
            <person name="Yan J."/>
            <person name="Yarish C."/>
            <person name="Zoeuner-Riek S."/>
            <person name="Zhuang Y."/>
            <person name="Zou Y."/>
            <person name="Lindquist E.A."/>
            <person name="Grimwood J."/>
            <person name="Barry K."/>
            <person name="Rokhsar D.S."/>
            <person name="Schmutz J."/>
            <person name="Stiller J.W."/>
            <person name="Grossman A.R."/>
            <person name="Prochnik S.E."/>
        </authorList>
    </citation>
    <scope>NUCLEOTIDE SEQUENCE [LARGE SCALE GENOMIC DNA]</scope>
    <source>
        <strain evidence="2">4086291</strain>
    </source>
</reference>
<dbReference type="EMBL" id="KV918848">
    <property type="protein sequence ID" value="OSX77038.1"/>
    <property type="molecule type" value="Genomic_DNA"/>
</dbReference>
<evidence type="ECO:0000256" key="1">
    <source>
        <dbReference type="SAM" id="MobiDB-lite"/>
    </source>
</evidence>
<feature type="region of interest" description="Disordered" evidence="1">
    <location>
        <begin position="323"/>
        <end position="347"/>
    </location>
</feature>
<organism evidence="2 3">
    <name type="scientific">Porphyra umbilicalis</name>
    <name type="common">Purple laver</name>
    <name type="synonym">Red alga</name>
    <dbReference type="NCBI Taxonomy" id="2786"/>
    <lineage>
        <taxon>Eukaryota</taxon>
        <taxon>Rhodophyta</taxon>
        <taxon>Bangiophyceae</taxon>
        <taxon>Bangiales</taxon>
        <taxon>Bangiaceae</taxon>
        <taxon>Porphyra</taxon>
    </lineage>
</organism>
<sequence length="366" mass="39152">MLPAAVRSPSRGCRWLSVDAVAAAPRPPLPRRPRWRRVRRWPRAARRARGAPRGGGQRRRPRPVVGAGAPSSPPATPRASASPSTLNDHQCWPTRSRVCPRTHPRDLGRRGRAASAARPRRGERTTGEHWAADGGWHLRGARPQRPRRGLARVRVSPHGRVLGRVDQGGGRVCQARVHARGPRCGRHGYTSRLSQVRKAAEEDDDRVTHAPWRGVAAEQVCIGHHHTVTALAGVARLMVPPNVPPVGVRVVRSAGGGGGGGGGAAVDVARGGSWGRRGGRLLRPLFPVPLGVAAAPRGAWRSGTLWACRSRPRMVAWQRSCGRTWAPPGQSGGGGKEGGDGATPRMGESGLLRIKSFVSKNVPYCP</sequence>
<evidence type="ECO:0000313" key="3">
    <source>
        <dbReference type="Proteomes" id="UP000218209"/>
    </source>
</evidence>
<proteinExistence type="predicted"/>
<dbReference type="AlphaFoldDB" id="A0A1X6P857"/>
<feature type="compositionally biased region" description="Basic residues" evidence="1">
    <location>
        <begin position="29"/>
        <end position="62"/>
    </location>
</feature>